<dbReference type="AlphaFoldDB" id="A0A5E4MDV8"/>
<accession>A0A5E4MDV8</accession>
<dbReference type="EMBL" id="CABPRJ010000518">
    <property type="protein sequence ID" value="VVC30464.1"/>
    <property type="molecule type" value="Genomic_DNA"/>
</dbReference>
<gene>
    <name evidence="2" type="ORF">CINCED_3A008261</name>
</gene>
<evidence type="ECO:0000313" key="3">
    <source>
        <dbReference type="Proteomes" id="UP000325440"/>
    </source>
</evidence>
<sequence length="155" mass="17888">MYRYSRRFKLSLAGHVCRSEGIIGQVTDWTPSEKKMPSGFPRQTCKDGTIEILKELTNSVERTKAIGRGGNPLKIPTKKPTSTRSKRSKKSPRVCNVYILYSPDVLPTAVVHRTRRRVYRYFCIKKSEFTTKARHSQFVYTTCRNSIAECLTIFF</sequence>
<reference evidence="2 3" key="1">
    <citation type="submission" date="2019-08" db="EMBL/GenBank/DDBJ databases">
        <authorList>
            <person name="Alioto T."/>
            <person name="Alioto T."/>
            <person name="Gomez Garrido J."/>
        </authorList>
    </citation>
    <scope>NUCLEOTIDE SEQUENCE [LARGE SCALE GENOMIC DNA]</scope>
</reference>
<keyword evidence="3" id="KW-1185">Reference proteome</keyword>
<proteinExistence type="predicted"/>
<organism evidence="2 3">
    <name type="scientific">Cinara cedri</name>
    <dbReference type="NCBI Taxonomy" id="506608"/>
    <lineage>
        <taxon>Eukaryota</taxon>
        <taxon>Metazoa</taxon>
        <taxon>Ecdysozoa</taxon>
        <taxon>Arthropoda</taxon>
        <taxon>Hexapoda</taxon>
        <taxon>Insecta</taxon>
        <taxon>Pterygota</taxon>
        <taxon>Neoptera</taxon>
        <taxon>Paraneoptera</taxon>
        <taxon>Hemiptera</taxon>
        <taxon>Sternorrhyncha</taxon>
        <taxon>Aphidomorpha</taxon>
        <taxon>Aphidoidea</taxon>
        <taxon>Aphididae</taxon>
        <taxon>Lachninae</taxon>
        <taxon>Cinara</taxon>
    </lineage>
</organism>
<protein>
    <submittedName>
        <fullName evidence="2">Uncharacterized protein</fullName>
    </submittedName>
</protein>
<evidence type="ECO:0000313" key="2">
    <source>
        <dbReference type="EMBL" id="VVC30464.1"/>
    </source>
</evidence>
<evidence type="ECO:0000256" key="1">
    <source>
        <dbReference type="SAM" id="MobiDB-lite"/>
    </source>
</evidence>
<name>A0A5E4MDV8_9HEMI</name>
<dbReference type="Proteomes" id="UP000325440">
    <property type="component" value="Unassembled WGS sequence"/>
</dbReference>
<feature type="region of interest" description="Disordered" evidence="1">
    <location>
        <begin position="66"/>
        <end position="90"/>
    </location>
</feature>